<evidence type="ECO:0000256" key="1">
    <source>
        <dbReference type="SAM" id="SignalP"/>
    </source>
</evidence>
<evidence type="ECO:0000313" key="3">
    <source>
        <dbReference type="Proteomes" id="UP000823388"/>
    </source>
</evidence>
<proteinExistence type="predicted"/>
<keyword evidence="3" id="KW-1185">Reference proteome</keyword>
<reference evidence="2" key="1">
    <citation type="submission" date="2020-05" db="EMBL/GenBank/DDBJ databases">
        <title>WGS assembly of Panicum virgatum.</title>
        <authorList>
            <person name="Lovell J.T."/>
            <person name="Jenkins J."/>
            <person name="Shu S."/>
            <person name="Juenger T.E."/>
            <person name="Schmutz J."/>
        </authorList>
    </citation>
    <scope>NUCLEOTIDE SEQUENCE</scope>
    <source>
        <strain evidence="2">AP13</strain>
    </source>
</reference>
<organism evidence="2 3">
    <name type="scientific">Panicum virgatum</name>
    <name type="common">Blackwell switchgrass</name>
    <dbReference type="NCBI Taxonomy" id="38727"/>
    <lineage>
        <taxon>Eukaryota</taxon>
        <taxon>Viridiplantae</taxon>
        <taxon>Streptophyta</taxon>
        <taxon>Embryophyta</taxon>
        <taxon>Tracheophyta</taxon>
        <taxon>Spermatophyta</taxon>
        <taxon>Magnoliopsida</taxon>
        <taxon>Liliopsida</taxon>
        <taxon>Poales</taxon>
        <taxon>Poaceae</taxon>
        <taxon>PACMAD clade</taxon>
        <taxon>Panicoideae</taxon>
        <taxon>Panicodae</taxon>
        <taxon>Paniceae</taxon>
        <taxon>Panicinae</taxon>
        <taxon>Panicum</taxon>
        <taxon>Panicum sect. Hiantes</taxon>
    </lineage>
</organism>
<accession>A0A8T0U013</accession>
<sequence>MVVVAAFFFLCVADLRLQSVLAIDHSALDRVWNSDEGQLSLEGSGLHLKTRCYRQAISIKWQIIPRKKRYDP</sequence>
<feature type="chain" id="PRO_5035846698" description="Secreted protein" evidence="1">
    <location>
        <begin position="23"/>
        <end position="72"/>
    </location>
</feature>
<evidence type="ECO:0000313" key="2">
    <source>
        <dbReference type="EMBL" id="KAG2617511.1"/>
    </source>
</evidence>
<dbReference type="AlphaFoldDB" id="A0A8T0U013"/>
<feature type="signal peptide" evidence="1">
    <location>
        <begin position="1"/>
        <end position="22"/>
    </location>
</feature>
<gene>
    <name evidence="2" type="ORF">PVAP13_3NG181522</name>
</gene>
<name>A0A8T0U013_PANVG</name>
<dbReference type="Proteomes" id="UP000823388">
    <property type="component" value="Chromosome 3N"/>
</dbReference>
<dbReference type="EMBL" id="CM029042">
    <property type="protein sequence ID" value="KAG2617511.1"/>
    <property type="molecule type" value="Genomic_DNA"/>
</dbReference>
<protein>
    <recommendedName>
        <fullName evidence="4">Secreted protein</fullName>
    </recommendedName>
</protein>
<comment type="caution">
    <text evidence="2">The sequence shown here is derived from an EMBL/GenBank/DDBJ whole genome shotgun (WGS) entry which is preliminary data.</text>
</comment>
<keyword evidence="1" id="KW-0732">Signal</keyword>
<evidence type="ECO:0008006" key="4">
    <source>
        <dbReference type="Google" id="ProtNLM"/>
    </source>
</evidence>